<accession>J9GIN7</accession>
<proteinExistence type="predicted"/>
<name>J9GIN7_9ZZZZ</name>
<keyword evidence="1" id="KW-0808">Transferase</keyword>
<dbReference type="GO" id="GO:0016740">
    <property type="term" value="F:transferase activity"/>
    <property type="evidence" value="ECO:0007669"/>
    <property type="project" value="UniProtKB-KW"/>
</dbReference>
<organism evidence="1">
    <name type="scientific">gut metagenome</name>
    <dbReference type="NCBI Taxonomy" id="749906"/>
    <lineage>
        <taxon>unclassified sequences</taxon>
        <taxon>metagenomes</taxon>
        <taxon>organismal metagenomes</taxon>
    </lineage>
</organism>
<evidence type="ECO:0000313" key="1">
    <source>
        <dbReference type="EMBL" id="EJW99394.1"/>
    </source>
</evidence>
<reference evidence="1" key="1">
    <citation type="journal article" date="2012" name="PLoS ONE">
        <title>Gene sets for utilization of primary and secondary nutrition supplies in the distal gut of endangered iberian lynx.</title>
        <authorList>
            <person name="Alcaide M."/>
            <person name="Messina E."/>
            <person name="Richter M."/>
            <person name="Bargiela R."/>
            <person name="Peplies J."/>
            <person name="Huws S.A."/>
            <person name="Newbold C.J."/>
            <person name="Golyshin P.N."/>
            <person name="Simon M.A."/>
            <person name="Lopez G."/>
            <person name="Yakimov M.M."/>
            <person name="Ferrer M."/>
        </authorList>
    </citation>
    <scope>NUCLEOTIDE SEQUENCE</scope>
</reference>
<dbReference type="AlphaFoldDB" id="J9GIN7"/>
<dbReference type="EMBL" id="AMCI01003825">
    <property type="protein sequence ID" value="EJW99394.1"/>
    <property type="molecule type" value="Genomic_DNA"/>
</dbReference>
<comment type="caution">
    <text evidence="1">The sequence shown here is derived from an EMBL/GenBank/DDBJ whole genome shotgun (WGS) entry which is preliminary data.</text>
</comment>
<gene>
    <name evidence="1" type="ORF">EVA_12499</name>
</gene>
<sequence>MEKMINGGKQLEQQPRKHVGRHWRYFYKLYKSGKLEEEYDRVIGKNSFDRLYKDGYLYTDTTILDFFMQKLHMGGSD</sequence>
<protein>
    <submittedName>
        <fullName evidence="1">Glycosyltransferase family 2 protein</fullName>
    </submittedName>
</protein>